<keyword evidence="2" id="KW-1185">Reference proteome</keyword>
<dbReference type="AlphaFoldDB" id="A0A1G6WNX8"/>
<evidence type="ECO:0000313" key="2">
    <source>
        <dbReference type="Proteomes" id="UP000199455"/>
    </source>
</evidence>
<dbReference type="RefSeq" id="WP_090770240.1">
    <property type="nucleotide sequence ID" value="NZ_FMZH01000007.1"/>
</dbReference>
<gene>
    <name evidence="1" type="ORF">SAMN04488024_10773</name>
</gene>
<accession>A0A1G6WNX8</accession>
<dbReference type="STRING" id="390242.SAMN04488024_10773"/>
<dbReference type="Proteomes" id="UP000199455">
    <property type="component" value="Unassembled WGS sequence"/>
</dbReference>
<reference evidence="2" key="1">
    <citation type="submission" date="2016-10" db="EMBL/GenBank/DDBJ databases">
        <authorList>
            <person name="Varghese N."/>
            <person name="Submissions S."/>
        </authorList>
    </citation>
    <scope>NUCLEOTIDE SEQUENCE [LARGE SCALE GENOMIC DNA]</scope>
    <source>
        <strain evidence="2">DSM 18609</strain>
    </source>
</reference>
<proteinExistence type="predicted"/>
<protein>
    <submittedName>
        <fullName evidence="1">Uncharacterized protein</fullName>
    </submittedName>
</protein>
<organism evidence="1 2">
    <name type="scientific">Pedobacter soli</name>
    <dbReference type="NCBI Taxonomy" id="390242"/>
    <lineage>
        <taxon>Bacteria</taxon>
        <taxon>Pseudomonadati</taxon>
        <taxon>Bacteroidota</taxon>
        <taxon>Sphingobacteriia</taxon>
        <taxon>Sphingobacteriales</taxon>
        <taxon>Sphingobacteriaceae</taxon>
        <taxon>Pedobacter</taxon>
    </lineage>
</organism>
<dbReference type="EMBL" id="FMZH01000007">
    <property type="protein sequence ID" value="SDD67373.1"/>
    <property type="molecule type" value="Genomic_DNA"/>
</dbReference>
<evidence type="ECO:0000313" key="1">
    <source>
        <dbReference type="EMBL" id="SDD67373.1"/>
    </source>
</evidence>
<sequence>MFEKICIKSKERGNENLDVSFLIDSMLFYGNIVVLVHKAELVILLKYFGEDFLKELIQSGRLTLRIRENILGSMIFDGDRYGIQLWAAQNETASGILYQAHREFVSNSAKNMKFSDELSKITEPFRYDTEIVDQIKSDFENEQLLKKLLPIYLTSQLPEFELPAQLEIGIVKDGSFGPFDAFSLKTNLDIKNYNTMSKKVKGDTHFDFNYSGFLLALSESKGDIFIASHFESELVTTTLYSDFINQQFEDIIQRRTNSQENLDLFGEYVLADCHSIGDAFIQGIITPKDLIGLLEKADKFREWLAKVPEDKSFIGEYYKESTRETFVDKLPVKATRFMIFEGIGITLDVMGAGGVGTAIGTGLSLIDEFFLDKLIKGWKPNHFIDDNLIPKTKKDK</sequence>
<name>A0A1G6WNX8_9SPHI</name>